<dbReference type="EMBL" id="CP048685">
    <property type="protein sequence ID" value="QPJ61664.1"/>
    <property type="molecule type" value="Genomic_DNA"/>
</dbReference>
<evidence type="ECO:0000313" key="2">
    <source>
        <dbReference type="Proteomes" id="UP000594688"/>
    </source>
</evidence>
<protein>
    <submittedName>
        <fullName evidence="1">Uncharacterized protein</fullName>
    </submittedName>
</protein>
<reference evidence="1 2" key="1">
    <citation type="submission" date="2020-02" db="EMBL/GenBank/DDBJ databases">
        <title>Genomic and physiological characterization of two novel Nitrospinaceae genera.</title>
        <authorList>
            <person name="Mueller A.J."/>
            <person name="Jung M.-Y."/>
            <person name="Strachan C.R."/>
            <person name="Herbold C.W."/>
            <person name="Kirkegaard R.H."/>
            <person name="Daims H."/>
        </authorList>
    </citation>
    <scope>NUCLEOTIDE SEQUENCE [LARGE SCALE GENOMIC DNA]</scope>
    <source>
        <strain evidence="1">EB</strain>
    </source>
</reference>
<dbReference type="Proteomes" id="UP000594688">
    <property type="component" value="Chromosome"/>
</dbReference>
<evidence type="ECO:0000313" key="1">
    <source>
        <dbReference type="EMBL" id="QPJ61664.1"/>
    </source>
</evidence>
<accession>A0A7T0BVC8</accession>
<dbReference type="KEGG" id="nli:G3M70_07105"/>
<organism evidence="1 2">
    <name type="scientific">Candidatus Nitronauta litoralis</name>
    <dbReference type="NCBI Taxonomy" id="2705533"/>
    <lineage>
        <taxon>Bacteria</taxon>
        <taxon>Pseudomonadati</taxon>
        <taxon>Nitrospinota/Tectimicrobiota group</taxon>
        <taxon>Nitrospinota</taxon>
        <taxon>Nitrospinia</taxon>
        <taxon>Nitrospinales</taxon>
        <taxon>Nitrospinaceae</taxon>
        <taxon>Candidatus Nitronauta</taxon>
    </lineage>
</organism>
<gene>
    <name evidence="1" type="ORF">G3M70_07105</name>
</gene>
<sequence length="144" mass="16872">MSLEKYAHDCAILATEMWRLLTADEYADVPDALSTFGVNEWYRWRREHHKEVSVFASATPSRQKKMLLKHDREKRLLLVFASVQMGIETAELLYAVLEKCQEGLSYRNMIRAAAEARREIENRESSFWPLEGHPTFRDLKKPSQ</sequence>
<name>A0A7T0BVC8_9BACT</name>
<dbReference type="AlphaFoldDB" id="A0A7T0BVC8"/>
<proteinExistence type="predicted"/>